<keyword evidence="2" id="KW-1185">Reference proteome</keyword>
<dbReference type="STRING" id="446470.Snas_3628"/>
<proteinExistence type="predicted"/>
<dbReference type="KEGG" id="sna:Snas_3628"/>
<sequence length="35" mass="3680">MDSSLPALKTGTARTLATVIFDANPLTWENTGAES</sequence>
<evidence type="ECO:0000313" key="1">
    <source>
        <dbReference type="EMBL" id="ADD43288.1"/>
    </source>
</evidence>
<gene>
    <name evidence="1" type="ordered locus">Snas_3628</name>
</gene>
<evidence type="ECO:0000313" key="2">
    <source>
        <dbReference type="Proteomes" id="UP000000844"/>
    </source>
</evidence>
<accession>D3PWR6</accession>
<protein>
    <submittedName>
        <fullName evidence="1">Uncharacterized protein</fullName>
    </submittedName>
</protein>
<dbReference type="Proteomes" id="UP000000844">
    <property type="component" value="Chromosome"/>
</dbReference>
<dbReference type="EMBL" id="CP001778">
    <property type="protein sequence ID" value="ADD43288.1"/>
    <property type="molecule type" value="Genomic_DNA"/>
</dbReference>
<name>D3PWR6_STANL</name>
<dbReference type="AlphaFoldDB" id="D3PWR6"/>
<organism evidence="1 2">
    <name type="scientific">Stackebrandtia nassauensis (strain DSM 44728 / CIP 108903 / NRRL B-16338 / NBRC 102104 / LLR-40K-21)</name>
    <dbReference type="NCBI Taxonomy" id="446470"/>
    <lineage>
        <taxon>Bacteria</taxon>
        <taxon>Bacillati</taxon>
        <taxon>Actinomycetota</taxon>
        <taxon>Actinomycetes</taxon>
        <taxon>Glycomycetales</taxon>
        <taxon>Glycomycetaceae</taxon>
        <taxon>Stackebrandtia</taxon>
    </lineage>
</organism>
<reference evidence="1 2" key="1">
    <citation type="journal article" date="2009" name="Stand. Genomic Sci.">
        <title>Complete genome sequence of Stackebrandtia nassauensis type strain (LLR-40K-21).</title>
        <authorList>
            <person name="Munk C."/>
            <person name="Lapidus A."/>
            <person name="Copeland A."/>
            <person name="Jando M."/>
            <person name="Mayilraj S."/>
            <person name="Glavina Del Rio T."/>
            <person name="Nolan M."/>
            <person name="Chen F."/>
            <person name="Lucas S."/>
            <person name="Tice H."/>
            <person name="Cheng J.F."/>
            <person name="Han C."/>
            <person name="Detter J.C."/>
            <person name="Bruce D."/>
            <person name="Goodwin L."/>
            <person name="Chain P."/>
            <person name="Pitluck S."/>
            <person name="Goker M."/>
            <person name="Ovchinikova G."/>
            <person name="Pati A."/>
            <person name="Ivanova N."/>
            <person name="Mavromatis K."/>
            <person name="Chen A."/>
            <person name="Palaniappan K."/>
            <person name="Land M."/>
            <person name="Hauser L."/>
            <person name="Chang Y.J."/>
            <person name="Jeffries C.D."/>
            <person name="Bristow J."/>
            <person name="Eisen J.A."/>
            <person name="Markowitz V."/>
            <person name="Hugenholtz P."/>
            <person name="Kyrpides N.C."/>
            <person name="Klenk H.P."/>
        </authorList>
    </citation>
    <scope>NUCLEOTIDE SEQUENCE [LARGE SCALE GENOMIC DNA]</scope>
    <source>
        <strain evidence="2">DSM 44728 / CIP 108903 / NRRL B-16338 / NBRC 102104 / LLR-40K-21</strain>
    </source>
</reference>
<dbReference type="HOGENOM" id="CLU_3367486_0_0_11"/>